<dbReference type="EMBL" id="MTKP01000020">
    <property type="protein sequence ID" value="RWX49672.1"/>
    <property type="molecule type" value="Genomic_DNA"/>
</dbReference>
<dbReference type="GO" id="GO:0016740">
    <property type="term" value="F:transferase activity"/>
    <property type="evidence" value="ECO:0007669"/>
    <property type="project" value="UniProtKB-UniRule"/>
</dbReference>
<comment type="similarity">
    <text evidence="11">Belongs to the ApbE family.</text>
</comment>
<name>A0A3S4TG28_9BACT</name>
<evidence type="ECO:0000256" key="6">
    <source>
        <dbReference type="ARBA" id="ARBA00022827"/>
    </source>
</evidence>
<keyword evidence="6 11" id="KW-0274">FAD</keyword>
<evidence type="ECO:0000256" key="9">
    <source>
        <dbReference type="ARBA" id="ARBA00031306"/>
    </source>
</evidence>
<evidence type="ECO:0000256" key="11">
    <source>
        <dbReference type="PIRNR" id="PIRNR006268"/>
    </source>
</evidence>
<dbReference type="InterPro" id="IPR003374">
    <property type="entry name" value="ApbE-like_sf"/>
</dbReference>
<dbReference type="PANTHER" id="PTHR30040:SF2">
    <property type="entry name" value="FAD:PROTEIN FMN TRANSFERASE"/>
    <property type="match status" value="1"/>
</dbReference>
<proteinExistence type="inferred from homology"/>
<feature type="binding site" evidence="12">
    <location>
        <position position="202"/>
    </location>
    <ligand>
        <name>Mg(2+)</name>
        <dbReference type="ChEBI" id="CHEBI:18420"/>
    </ligand>
</feature>
<dbReference type="Proteomes" id="UP000288086">
    <property type="component" value="Unassembled WGS sequence"/>
</dbReference>
<feature type="coiled-coil region" evidence="13">
    <location>
        <begin position="67"/>
        <end position="94"/>
    </location>
</feature>
<evidence type="ECO:0000256" key="8">
    <source>
        <dbReference type="ARBA" id="ARBA00023014"/>
    </source>
</evidence>
<evidence type="ECO:0000256" key="14">
    <source>
        <dbReference type="SAM" id="SignalP"/>
    </source>
</evidence>
<accession>A0A3S4TG28</accession>
<dbReference type="InterPro" id="IPR006311">
    <property type="entry name" value="TAT_signal"/>
</dbReference>
<keyword evidence="14" id="KW-0732">Signal</keyword>
<dbReference type="InterPro" id="IPR024932">
    <property type="entry name" value="ApbE"/>
</dbReference>
<reference evidence="15 16" key="1">
    <citation type="submission" date="2017-01" db="EMBL/GenBank/DDBJ databases">
        <title>The cable genome- insights into the physiology and evolution of filamentous bacteria capable of sulfide oxidation via long distance electron transfer.</title>
        <authorList>
            <person name="Schreiber L."/>
            <person name="Bjerg J.T."/>
            <person name="Boggild A."/>
            <person name="Van De Vossenberg J."/>
            <person name="Meysman F."/>
            <person name="Nielsen L.P."/>
            <person name="Schramm A."/>
            <person name="Kjeldsen K.U."/>
        </authorList>
    </citation>
    <scope>NUCLEOTIDE SEQUENCE [LARGE SCALE GENOMIC DNA]</scope>
    <source>
        <strain evidence="15">A1</strain>
    </source>
</reference>
<keyword evidence="8" id="KW-0411">Iron-sulfur</keyword>
<keyword evidence="5 11" id="KW-0479">Metal-binding</keyword>
<keyword evidence="13" id="KW-0175">Coiled coil</keyword>
<evidence type="ECO:0000256" key="13">
    <source>
        <dbReference type="SAM" id="Coils"/>
    </source>
</evidence>
<dbReference type="Pfam" id="PF02424">
    <property type="entry name" value="ApbE"/>
    <property type="match status" value="1"/>
</dbReference>
<keyword evidence="4 11" id="KW-0808">Transferase</keyword>
<evidence type="ECO:0000256" key="2">
    <source>
        <dbReference type="ARBA" id="ARBA00016337"/>
    </source>
</evidence>
<dbReference type="GO" id="GO:0051536">
    <property type="term" value="F:iron-sulfur cluster binding"/>
    <property type="evidence" value="ECO:0007669"/>
    <property type="project" value="UniProtKB-KW"/>
</dbReference>
<dbReference type="PIRSF" id="PIRSF006268">
    <property type="entry name" value="ApbE"/>
    <property type="match status" value="1"/>
</dbReference>
<feature type="binding site" evidence="12">
    <location>
        <position position="318"/>
    </location>
    <ligand>
        <name>Mg(2+)</name>
        <dbReference type="ChEBI" id="CHEBI:18420"/>
    </ligand>
</feature>
<feature type="signal peptide" evidence="14">
    <location>
        <begin position="1"/>
        <end position="31"/>
    </location>
</feature>
<organism evidence="15 16">
    <name type="scientific">Candidatus Electrothrix communis</name>
    <dbReference type="NCBI Taxonomy" id="1859133"/>
    <lineage>
        <taxon>Bacteria</taxon>
        <taxon>Pseudomonadati</taxon>
        <taxon>Thermodesulfobacteriota</taxon>
        <taxon>Desulfobulbia</taxon>
        <taxon>Desulfobulbales</taxon>
        <taxon>Desulfobulbaceae</taxon>
        <taxon>Candidatus Electrothrix</taxon>
    </lineage>
</organism>
<keyword evidence="3 11" id="KW-0285">Flavoprotein</keyword>
<evidence type="ECO:0000256" key="10">
    <source>
        <dbReference type="ARBA" id="ARBA00048540"/>
    </source>
</evidence>
<keyword evidence="15" id="KW-0449">Lipoprotein</keyword>
<dbReference type="GO" id="GO:0046872">
    <property type="term" value="F:metal ion binding"/>
    <property type="evidence" value="ECO:0007669"/>
    <property type="project" value="UniProtKB-UniRule"/>
</dbReference>
<protein>
    <recommendedName>
        <fullName evidence="2 11">FAD:protein FMN transferase</fullName>
        <ecNumber evidence="1 11">2.7.1.180</ecNumber>
    </recommendedName>
    <alternativeName>
        <fullName evidence="9 11">Flavin transferase</fullName>
    </alternativeName>
</protein>
<feature type="binding site" evidence="12">
    <location>
        <position position="314"/>
    </location>
    <ligand>
        <name>Mg(2+)</name>
        <dbReference type="ChEBI" id="CHEBI:18420"/>
    </ligand>
</feature>
<evidence type="ECO:0000256" key="12">
    <source>
        <dbReference type="PIRSR" id="PIRSR006268-2"/>
    </source>
</evidence>
<feature type="chain" id="PRO_5039944037" description="FAD:protein FMN transferase" evidence="14">
    <location>
        <begin position="32"/>
        <end position="357"/>
    </location>
</feature>
<dbReference type="PROSITE" id="PS51318">
    <property type="entry name" value="TAT"/>
    <property type="match status" value="1"/>
</dbReference>
<keyword evidence="8" id="KW-0408">Iron</keyword>
<dbReference type="SUPFAM" id="SSF143631">
    <property type="entry name" value="ApbE-like"/>
    <property type="match status" value="1"/>
</dbReference>
<evidence type="ECO:0000313" key="16">
    <source>
        <dbReference type="Proteomes" id="UP000288086"/>
    </source>
</evidence>
<evidence type="ECO:0000256" key="4">
    <source>
        <dbReference type="ARBA" id="ARBA00022679"/>
    </source>
</evidence>
<evidence type="ECO:0000256" key="5">
    <source>
        <dbReference type="ARBA" id="ARBA00022723"/>
    </source>
</evidence>
<evidence type="ECO:0000256" key="3">
    <source>
        <dbReference type="ARBA" id="ARBA00022630"/>
    </source>
</evidence>
<gene>
    <name evidence="15" type="ORF">VT98_10204</name>
</gene>
<dbReference type="AlphaFoldDB" id="A0A3S4TG28"/>
<evidence type="ECO:0000256" key="1">
    <source>
        <dbReference type="ARBA" id="ARBA00011955"/>
    </source>
</evidence>
<keyword evidence="7 11" id="KW-0460">Magnesium</keyword>
<evidence type="ECO:0000256" key="7">
    <source>
        <dbReference type="ARBA" id="ARBA00022842"/>
    </source>
</evidence>
<keyword evidence="16" id="KW-1185">Reference proteome</keyword>
<dbReference type="EC" id="2.7.1.180" evidence="1 11"/>
<comment type="caution">
    <text evidence="15">The sequence shown here is derived from an EMBL/GenBank/DDBJ whole genome shotgun (WGS) entry which is preliminary data.</text>
</comment>
<sequence length="357" mass="38365">MNNTINPRKGLTRRSFLHIAALAGFAGAAGAARFFPFSPDAPPLLTVRKSFPLMGTQLNLTVYSQDRDQAEAAITATISRMQELEGKLSRHQQESEVGILNRTGSLDHPSQELRTVLELADTVHRKTAGAFDITVLPLLTLYQQHKEQLRSQPALIQSLVRNIGQEQLHLTSSQVRLDSKDSKDTARNAAENAGDLGITLDGIGKGYIVDQGVATLKSFGFQQILVEAGGDLLVSGSKPQGDPWRIGIRNPRPEIPRELLTVTGENMAVATSGDYFQPFSPDLLSHHIINPKTGFSPPELASCTITATNAALADALATGCMVLGKTDSVDLLAGMPGCEGLFIGKDLKVWKTDGFAG</sequence>
<evidence type="ECO:0000313" key="15">
    <source>
        <dbReference type="EMBL" id="RWX49672.1"/>
    </source>
</evidence>
<dbReference type="PANTHER" id="PTHR30040">
    <property type="entry name" value="THIAMINE BIOSYNTHESIS LIPOPROTEIN APBE"/>
    <property type="match status" value="1"/>
</dbReference>
<comment type="catalytic activity">
    <reaction evidence="10 11">
        <text>L-threonyl-[protein] + FAD = FMN-L-threonyl-[protein] + AMP + H(+)</text>
        <dbReference type="Rhea" id="RHEA:36847"/>
        <dbReference type="Rhea" id="RHEA-COMP:11060"/>
        <dbReference type="Rhea" id="RHEA-COMP:11061"/>
        <dbReference type="ChEBI" id="CHEBI:15378"/>
        <dbReference type="ChEBI" id="CHEBI:30013"/>
        <dbReference type="ChEBI" id="CHEBI:57692"/>
        <dbReference type="ChEBI" id="CHEBI:74257"/>
        <dbReference type="ChEBI" id="CHEBI:456215"/>
        <dbReference type="EC" id="2.7.1.180"/>
    </reaction>
</comment>
<dbReference type="Gene3D" id="3.10.520.10">
    <property type="entry name" value="ApbE-like domains"/>
    <property type="match status" value="1"/>
</dbReference>
<comment type="cofactor">
    <cofactor evidence="12">
        <name>Mg(2+)</name>
        <dbReference type="ChEBI" id="CHEBI:18420"/>
    </cofactor>
    <cofactor evidence="12">
        <name>Mn(2+)</name>
        <dbReference type="ChEBI" id="CHEBI:29035"/>
    </cofactor>
    <text evidence="12">Magnesium. Can also use manganese.</text>
</comment>